<dbReference type="Proteomes" id="UP001271769">
    <property type="component" value="Unassembled WGS sequence"/>
</dbReference>
<evidence type="ECO:0000313" key="9">
    <source>
        <dbReference type="EMBL" id="MDY0872561.1"/>
    </source>
</evidence>
<evidence type="ECO:0000256" key="2">
    <source>
        <dbReference type="ARBA" id="ARBA00022475"/>
    </source>
</evidence>
<feature type="coiled-coil region" evidence="6">
    <location>
        <begin position="394"/>
        <end position="445"/>
    </location>
</feature>
<accession>A0ABU5DZ40</accession>
<reference evidence="9 10" key="1">
    <citation type="journal article" date="2013" name="Antonie Van Leeuwenhoek">
        <title>Dongia rigui sp. nov., isolated from freshwater of a large wetland in Korea.</title>
        <authorList>
            <person name="Baik K.S."/>
            <person name="Hwang Y.M."/>
            <person name="Choi J.S."/>
            <person name="Kwon J."/>
            <person name="Seong C.N."/>
        </authorList>
    </citation>
    <scope>NUCLEOTIDE SEQUENCE [LARGE SCALE GENOMIC DNA]</scope>
    <source>
        <strain evidence="9 10">04SU4-P</strain>
    </source>
</reference>
<dbReference type="InterPro" id="IPR003856">
    <property type="entry name" value="LPS_length_determ_N"/>
</dbReference>
<evidence type="ECO:0000256" key="5">
    <source>
        <dbReference type="ARBA" id="ARBA00023136"/>
    </source>
</evidence>
<dbReference type="Pfam" id="PF02706">
    <property type="entry name" value="Wzz"/>
    <property type="match status" value="1"/>
</dbReference>
<evidence type="ECO:0000259" key="8">
    <source>
        <dbReference type="Pfam" id="PF02706"/>
    </source>
</evidence>
<feature type="transmembrane region" description="Helical" evidence="7">
    <location>
        <begin position="544"/>
        <end position="564"/>
    </location>
</feature>
<keyword evidence="5 7" id="KW-0472">Membrane</keyword>
<proteinExistence type="predicted"/>
<dbReference type="InterPro" id="IPR050445">
    <property type="entry name" value="Bact_polysacc_biosynth/exp"/>
</dbReference>
<keyword evidence="10" id="KW-1185">Reference proteome</keyword>
<name>A0ABU5DZ40_9PROT</name>
<protein>
    <submittedName>
        <fullName evidence="9">Wzz/FepE/Etk N-terminal domain-containing protein</fullName>
    </submittedName>
</protein>
<feature type="transmembrane region" description="Helical" evidence="7">
    <location>
        <begin position="483"/>
        <end position="506"/>
    </location>
</feature>
<keyword evidence="3 7" id="KW-0812">Transmembrane</keyword>
<keyword evidence="6" id="KW-0175">Coiled coil</keyword>
<evidence type="ECO:0000256" key="6">
    <source>
        <dbReference type="SAM" id="Coils"/>
    </source>
</evidence>
<dbReference type="PANTHER" id="PTHR32309">
    <property type="entry name" value="TYROSINE-PROTEIN KINASE"/>
    <property type="match status" value="1"/>
</dbReference>
<dbReference type="RefSeq" id="WP_320501035.1">
    <property type="nucleotide sequence ID" value="NZ_JAXCLX010000002.1"/>
</dbReference>
<feature type="transmembrane region" description="Helical" evidence="7">
    <location>
        <begin position="23"/>
        <end position="43"/>
    </location>
</feature>
<keyword evidence="4 7" id="KW-1133">Transmembrane helix</keyword>
<comment type="subcellular location">
    <subcellularLocation>
        <location evidence="1">Cell membrane</location>
        <topology evidence="1">Multi-pass membrane protein</topology>
    </subcellularLocation>
</comment>
<gene>
    <name evidence="9" type="ORF">SMD31_11525</name>
</gene>
<comment type="caution">
    <text evidence="9">The sequence shown here is derived from an EMBL/GenBank/DDBJ whole genome shotgun (WGS) entry which is preliminary data.</text>
</comment>
<feature type="coiled-coil region" evidence="6">
    <location>
        <begin position="184"/>
        <end position="247"/>
    </location>
</feature>
<dbReference type="PANTHER" id="PTHR32309:SF13">
    <property type="entry name" value="FERRIC ENTEROBACTIN TRANSPORT PROTEIN FEPE"/>
    <property type="match status" value="1"/>
</dbReference>
<evidence type="ECO:0000313" key="10">
    <source>
        <dbReference type="Proteomes" id="UP001271769"/>
    </source>
</evidence>
<evidence type="ECO:0000256" key="3">
    <source>
        <dbReference type="ARBA" id="ARBA00022692"/>
    </source>
</evidence>
<evidence type="ECO:0000256" key="4">
    <source>
        <dbReference type="ARBA" id="ARBA00022989"/>
    </source>
</evidence>
<keyword evidence="2" id="KW-1003">Cell membrane</keyword>
<organism evidence="9 10">
    <name type="scientific">Dongia rigui</name>
    <dbReference type="NCBI Taxonomy" id="940149"/>
    <lineage>
        <taxon>Bacteria</taxon>
        <taxon>Pseudomonadati</taxon>
        <taxon>Pseudomonadota</taxon>
        <taxon>Alphaproteobacteria</taxon>
        <taxon>Rhodospirillales</taxon>
        <taxon>Dongiaceae</taxon>
        <taxon>Dongia</taxon>
    </lineage>
</organism>
<dbReference type="EMBL" id="JAXCLX010000002">
    <property type="protein sequence ID" value="MDY0872561.1"/>
    <property type="molecule type" value="Genomic_DNA"/>
</dbReference>
<sequence>MAMETDDRLINIDIMGALRRRKWYGIVVAAIGIAATVGVVMNLKATYQSTATILIEEPDVPADLVKSTVSTFANDRLQVIQQRVMTSQHLNEIIDRFGLYPEMQVKMPRSAIVNSMRGKVTMEVVSADIGGQQNRRAQNQATIAFNLSFEHEDPSVAQQVTNRLTDIYLAENDKTRQEKAAGTTVFLTEQADKLAADVQSLEKRLLEVKSKYNGSLPEQFNFNTQLLNQAQAQLLQSRSDMQILTDKKAFLQNQLATISPYTPMMANGRPATPQAQLLQLELQYSDMSAKYGAKHPDVVKLQRQIEGLKAQMGEVDNASIDRAQFDTLQAQLNDALQRYGEKHPEVVKLRRQLAELAAKPAAPSISKLTAPQGPPDNPIYIQLQAQLSDATAQLGGVTARIATLEKNVEDLQARILQTPAIEAEYNSLQDQHRAALQRYQSFKDKEADAQVAENMEQQSKGETFSVIEPPQFPDSPVSPNRKLLYAAGLMLSMMLGAAVMIALDMLDARIYDGRNLMHVFGEMPLVSVPYIKTRAEVKARRWRYAGMASLTIICAIGISSFLYIKYLPPM</sequence>
<evidence type="ECO:0000256" key="1">
    <source>
        <dbReference type="ARBA" id="ARBA00004651"/>
    </source>
</evidence>
<feature type="domain" description="Polysaccharide chain length determinant N-terminal" evidence="8">
    <location>
        <begin position="13"/>
        <end position="90"/>
    </location>
</feature>
<evidence type="ECO:0000256" key="7">
    <source>
        <dbReference type="SAM" id="Phobius"/>
    </source>
</evidence>